<dbReference type="PROSITE" id="PS51186">
    <property type="entry name" value="GNAT"/>
    <property type="match status" value="1"/>
</dbReference>
<dbReference type="GO" id="GO:0046677">
    <property type="term" value="P:response to antibiotic"/>
    <property type="evidence" value="ECO:0007669"/>
    <property type="project" value="UniProtKB-KW"/>
</dbReference>
<evidence type="ECO:0000256" key="1">
    <source>
        <dbReference type="ARBA" id="ARBA00023251"/>
    </source>
</evidence>
<evidence type="ECO:0000313" key="4">
    <source>
        <dbReference type="Proteomes" id="UP000233786"/>
    </source>
</evidence>
<dbReference type="AlphaFoldDB" id="A0A2N3Y338"/>
<gene>
    <name evidence="3" type="ORF">A8926_5306</name>
</gene>
<dbReference type="PANTHER" id="PTHR31438">
    <property type="entry name" value="LYSINE N-ACYLTRANSFERASE C17G9.06C-RELATED"/>
    <property type="match status" value="1"/>
</dbReference>
<feature type="domain" description="N-acetyltransferase" evidence="2">
    <location>
        <begin position="5"/>
        <end position="175"/>
    </location>
</feature>
<dbReference type="RefSeq" id="WP_010692841.1">
    <property type="nucleotide sequence ID" value="NZ_CP171362.1"/>
</dbReference>
<organism evidence="3 4">
    <name type="scientific">Saccharopolyspora spinosa</name>
    <dbReference type="NCBI Taxonomy" id="60894"/>
    <lineage>
        <taxon>Bacteria</taxon>
        <taxon>Bacillati</taxon>
        <taxon>Actinomycetota</taxon>
        <taxon>Actinomycetes</taxon>
        <taxon>Pseudonocardiales</taxon>
        <taxon>Pseudonocardiaceae</taxon>
        <taxon>Saccharopolyspora</taxon>
    </lineage>
</organism>
<dbReference type="OrthoDB" id="9814648at2"/>
<dbReference type="EMBL" id="PJNB01000001">
    <property type="protein sequence ID" value="PKW17349.1"/>
    <property type="molecule type" value="Genomic_DNA"/>
</dbReference>
<proteinExistence type="predicted"/>
<comment type="caution">
    <text evidence="3">The sequence shown here is derived from an EMBL/GenBank/DDBJ whole genome shotgun (WGS) entry which is preliminary data.</text>
</comment>
<name>A0A2N3Y338_SACSN</name>
<evidence type="ECO:0000259" key="2">
    <source>
        <dbReference type="PROSITE" id="PS51186"/>
    </source>
</evidence>
<dbReference type="STRING" id="994479.GCA_000194155_01140"/>
<dbReference type="Proteomes" id="UP000233786">
    <property type="component" value="Unassembled WGS sequence"/>
</dbReference>
<dbReference type="GO" id="GO:0016410">
    <property type="term" value="F:N-acyltransferase activity"/>
    <property type="evidence" value="ECO:0007669"/>
    <property type="project" value="TreeGrafter"/>
</dbReference>
<accession>A0A2N3Y338</accession>
<dbReference type="InterPro" id="IPR000182">
    <property type="entry name" value="GNAT_dom"/>
</dbReference>
<dbReference type="Pfam" id="PF13523">
    <property type="entry name" value="Acetyltransf_8"/>
    <property type="match status" value="1"/>
</dbReference>
<dbReference type="InterPro" id="IPR016181">
    <property type="entry name" value="Acyl_CoA_acyltransferase"/>
</dbReference>
<protein>
    <submittedName>
        <fullName evidence="3">Aminoglycoside 6'-N-acetyltransferase</fullName>
    </submittedName>
</protein>
<sequence>MVGSVRFELLSRRDFGLLRGWLSAPHVRDWWRGAEPTAQRVEQEYGPIVDGVDPTRCYVIHVAGEPVGMIQCYRMVDEPEWDALVRIPAAAGVDYLIGIGDRCGRGIGSAAIAAFTGLVFDLYDDVDVIVAVPQAENYASRHALDRAGFDLVEERDLGSDDPSDSGVSAIYEFRR</sequence>
<evidence type="ECO:0000313" key="3">
    <source>
        <dbReference type="EMBL" id="PKW17349.1"/>
    </source>
</evidence>
<dbReference type="Gene3D" id="3.40.630.30">
    <property type="match status" value="1"/>
</dbReference>
<keyword evidence="4" id="KW-1185">Reference proteome</keyword>
<reference evidence="3" key="1">
    <citation type="submission" date="2017-12" db="EMBL/GenBank/DDBJ databases">
        <title>Sequencing the genomes of 1000 Actinobacteria strains.</title>
        <authorList>
            <person name="Klenk H.-P."/>
        </authorList>
    </citation>
    <scope>NUCLEOTIDE SEQUENCE [LARGE SCALE GENOMIC DNA]</scope>
    <source>
        <strain evidence="3">DSM 44228</strain>
    </source>
</reference>
<keyword evidence="1" id="KW-0046">Antibiotic resistance</keyword>
<dbReference type="PANTHER" id="PTHR31438:SF1">
    <property type="entry name" value="LYSINE N-ACYLTRANSFERASE C17G9.06C-RELATED"/>
    <property type="match status" value="1"/>
</dbReference>
<dbReference type="SUPFAM" id="SSF55729">
    <property type="entry name" value="Acyl-CoA N-acyltransferases (Nat)"/>
    <property type="match status" value="1"/>
</dbReference>